<evidence type="ECO:0000313" key="2">
    <source>
        <dbReference type="Proteomes" id="UP000887577"/>
    </source>
</evidence>
<dbReference type="Proteomes" id="UP000887577">
    <property type="component" value="Unplaced"/>
</dbReference>
<name>A0A914Y0X3_9BILA</name>
<dbReference type="PANTHER" id="PTHR21660">
    <property type="entry name" value="THIOESTERASE SUPERFAMILY MEMBER-RELATED"/>
    <property type="match status" value="1"/>
</dbReference>
<reference evidence="3 4" key="1">
    <citation type="submission" date="2022-11" db="UniProtKB">
        <authorList>
            <consortium name="WormBaseParasite"/>
        </authorList>
    </citation>
    <scope>IDENTIFICATION</scope>
</reference>
<proteinExistence type="predicted"/>
<dbReference type="AlphaFoldDB" id="A0A914Y0X3"/>
<evidence type="ECO:0000256" key="1">
    <source>
        <dbReference type="ARBA" id="ARBA00022801"/>
    </source>
</evidence>
<dbReference type="PANTHER" id="PTHR21660:SF1">
    <property type="entry name" value="ACYL-COENZYME A THIOESTERASE 13"/>
    <property type="match status" value="1"/>
</dbReference>
<dbReference type="GO" id="GO:0047617">
    <property type="term" value="F:fatty acyl-CoA hydrolase activity"/>
    <property type="evidence" value="ECO:0007669"/>
    <property type="project" value="InterPro"/>
</dbReference>
<dbReference type="WBParaSite" id="PSU_v2.g11494.t1">
    <property type="protein sequence ID" value="PSU_v2.g11494.t1"/>
    <property type="gene ID" value="PSU_v2.g11494"/>
</dbReference>
<dbReference type="InterPro" id="IPR029069">
    <property type="entry name" value="HotDog_dom_sf"/>
</dbReference>
<dbReference type="WBParaSite" id="PSU_v2.g11495.t1">
    <property type="protein sequence ID" value="PSU_v2.g11495.t1"/>
    <property type="gene ID" value="PSU_v2.g11495"/>
</dbReference>
<organism evidence="2 3">
    <name type="scientific">Panagrolaimus superbus</name>
    <dbReference type="NCBI Taxonomy" id="310955"/>
    <lineage>
        <taxon>Eukaryota</taxon>
        <taxon>Metazoa</taxon>
        <taxon>Ecdysozoa</taxon>
        <taxon>Nematoda</taxon>
        <taxon>Chromadorea</taxon>
        <taxon>Rhabditida</taxon>
        <taxon>Tylenchina</taxon>
        <taxon>Panagrolaimomorpha</taxon>
        <taxon>Panagrolaimoidea</taxon>
        <taxon>Panagrolaimidae</taxon>
        <taxon>Panagrolaimus</taxon>
    </lineage>
</organism>
<protein>
    <submittedName>
        <fullName evidence="3 4">Uncharacterized protein</fullName>
    </submittedName>
</protein>
<dbReference type="InterPro" id="IPR039298">
    <property type="entry name" value="ACOT13"/>
</dbReference>
<sequence>MLKRFSSSYAKAVQKMLTGKPEWTETFMKYTSRCKVIDAKPNSHVKYEFTVTKDVLNAEEKLHEGCVATLLDVCMGNLICDENKIHLQQNGVTVDLEISFLNTQIL</sequence>
<accession>A0A914Y0X3</accession>
<evidence type="ECO:0000313" key="3">
    <source>
        <dbReference type="WBParaSite" id="PSU_v2.g11494.t1"/>
    </source>
</evidence>
<dbReference type="Gene3D" id="3.10.129.10">
    <property type="entry name" value="Hotdog Thioesterase"/>
    <property type="match status" value="1"/>
</dbReference>
<evidence type="ECO:0000313" key="4">
    <source>
        <dbReference type="WBParaSite" id="PSU_v2.g11495.t1"/>
    </source>
</evidence>
<keyword evidence="2" id="KW-1185">Reference proteome</keyword>
<dbReference type="SUPFAM" id="SSF54637">
    <property type="entry name" value="Thioesterase/thiol ester dehydrase-isomerase"/>
    <property type="match status" value="1"/>
</dbReference>
<keyword evidence="1" id="KW-0378">Hydrolase</keyword>